<dbReference type="EMBL" id="CAPB01000012">
    <property type="protein sequence ID" value="CCO93587.1"/>
    <property type="molecule type" value="Genomic_DNA"/>
</dbReference>
<name>A0A831EQK9_ERWAM</name>
<evidence type="ECO:0000313" key="3">
    <source>
        <dbReference type="Proteomes" id="UP000013111"/>
    </source>
</evidence>
<keyword evidence="1" id="KW-1133">Transmembrane helix</keyword>
<protein>
    <submittedName>
        <fullName evidence="2">Protein sirB2</fullName>
    </submittedName>
</protein>
<dbReference type="PANTHER" id="PTHR39594:SF1">
    <property type="entry name" value="PROTEIN YCHQ"/>
    <property type="match status" value="1"/>
</dbReference>
<dbReference type="Proteomes" id="UP000013111">
    <property type="component" value="Unassembled WGS sequence"/>
</dbReference>
<dbReference type="GO" id="GO:0005886">
    <property type="term" value="C:plasma membrane"/>
    <property type="evidence" value="ECO:0007669"/>
    <property type="project" value="TreeGrafter"/>
</dbReference>
<reference evidence="2 3" key="1">
    <citation type="submission" date="2012-11" db="EMBL/GenBank/DDBJ databases">
        <authorList>
            <person name="Linke B."/>
        </authorList>
    </citation>
    <scope>NUCLEOTIDE SEQUENCE [LARGE SCALE GENOMIC DNA]</scope>
    <source>
        <strain evidence="3">CFBP 1232</strain>
    </source>
</reference>
<accession>A0A831EQK9</accession>
<dbReference type="GeneID" id="97605885"/>
<evidence type="ECO:0000313" key="2">
    <source>
        <dbReference type="EMBL" id="CCO93587.1"/>
    </source>
</evidence>
<feature type="transmembrane region" description="Helical" evidence="1">
    <location>
        <begin position="12"/>
        <end position="29"/>
    </location>
</feature>
<keyword evidence="1" id="KW-0472">Membrane</keyword>
<sequence length="131" mass="14402">MAAWYIPQKNLYLLTFAITLLMLVLRFDGLQTHVTLLPGQGGRIISQLNDTLPITGGLLVTVTQFCPCSTQPGGLTVKLFGVIICLVLSFIALERRPRAQKVRWLAFVVALVALLAVIRLATIKMTLPGWV</sequence>
<proteinExistence type="predicted"/>
<organism evidence="2 3">
    <name type="scientific">Erwinia amylovora NBRC 12687 = CFBP 1232</name>
    <dbReference type="NCBI Taxonomy" id="1219359"/>
    <lineage>
        <taxon>Bacteria</taxon>
        <taxon>Pseudomonadati</taxon>
        <taxon>Pseudomonadota</taxon>
        <taxon>Gammaproteobacteria</taxon>
        <taxon>Enterobacterales</taxon>
        <taxon>Erwiniaceae</taxon>
        <taxon>Erwinia</taxon>
    </lineage>
</organism>
<comment type="caution">
    <text evidence="2">The sequence shown here is derived from an EMBL/GenBank/DDBJ whole genome shotgun (WGS) entry which is preliminary data.</text>
</comment>
<dbReference type="Pfam" id="PF04247">
    <property type="entry name" value="SirB"/>
    <property type="match status" value="1"/>
</dbReference>
<dbReference type="InterPro" id="IPR007360">
    <property type="entry name" value="SirB"/>
</dbReference>
<dbReference type="PANTHER" id="PTHR39594">
    <property type="entry name" value="PROTEIN YCHQ"/>
    <property type="match status" value="1"/>
</dbReference>
<feature type="transmembrane region" description="Helical" evidence="1">
    <location>
        <begin position="105"/>
        <end position="123"/>
    </location>
</feature>
<gene>
    <name evidence="2" type="ORF">BN437_1652</name>
</gene>
<reference evidence="2 3" key="2">
    <citation type="submission" date="2013-04" db="EMBL/GenBank/DDBJ databases">
        <title>Comparative genomics of 12 strains of Erwinia amylovora identifies a pan-genome with a large conserved core and provides insights into host specificity.</title>
        <authorList>
            <person name="Mann R.A."/>
            <person name="Smits T.H.M."/>
            <person name="Buehlmann A."/>
            <person name="Blom J."/>
            <person name="Goesmann A."/>
            <person name="Frey J.E."/>
            <person name="Plummer K.M."/>
            <person name="Beer S.V."/>
            <person name="Luck J."/>
            <person name="Duffy B."/>
            <person name="Rodoni B."/>
        </authorList>
    </citation>
    <scope>NUCLEOTIDE SEQUENCE [LARGE SCALE GENOMIC DNA]</scope>
    <source>
        <strain evidence="3">CFBP 1232</strain>
    </source>
</reference>
<dbReference type="RefSeq" id="WP_004157313.1">
    <property type="nucleotide sequence ID" value="NZ_BAYW01000002.1"/>
</dbReference>
<dbReference type="AlphaFoldDB" id="A0A831EQK9"/>
<feature type="transmembrane region" description="Helical" evidence="1">
    <location>
        <begin position="75"/>
        <end position="93"/>
    </location>
</feature>
<evidence type="ECO:0000256" key="1">
    <source>
        <dbReference type="SAM" id="Phobius"/>
    </source>
</evidence>
<keyword evidence="1" id="KW-0812">Transmembrane</keyword>